<dbReference type="GeneID" id="26644351"/>
<dbReference type="RefSeq" id="YP_009218240.1">
    <property type="nucleotide sequence ID" value="NC_029009.1"/>
</dbReference>
<protein>
    <submittedName>
        <fullName evidence="1">Uncharacterized protein</fullName>
    </submittedName>
</protein>
<organism evidence="1 2">
    <name type="scientific">Enterococcus phage EFDG1</name>
    <dbReference type="NCBI Taxonomy" id="1597976"/>
    <lineage>
        <taxon>Viruses</taxon>
        <taxon>Duplodnaviria</taxon>
        <taxon>Heunggongvirae</taxon>
        <taxon>Uroviricota</taxon>
        <taxon>Caudoviricetes</taxon>
        <taxon>Herelleviridae</taxon>
        <taxon>Brockvirinae</taxon>
        <taxon>Schiekvirus</taxon>
        <taxon>Schiekvirus EFDG1</taxon>
    </lineage>
</organism>
<evidence type="ECO:0000313" key="1">
    <source>
        <dbReference type="EMBL" id="AJP61346.1"/>
    </source>
</evidence>
<reference evidence="1 2" key="1">
    <citation type="journal article" date="2015" name="Appl. Environ. Microbiol.">
        <title>Targeting Enterococcus faecalis Biofilms with Phage Therapy.</title>
        <authorList>
            <person name="Khalifa L."/>
            <person name="Brosh Y."/>
            <person name="Gelman D."/>
            <person name="Coppenhagen-Glazer S."/>
            <person name="Beyth S."/>
            <person name="Poradosu-Cohen R."/>
            <person name="Que Y.A."/>
            <person name="Beyth N."/>
            <person name="Hazan R."/>
        </authorList>
    </citation>
    <scope>NUCLEOTIDE SEQUENCE [LARGE SCALE GENOMIC DNA]</scope>
</reference>
<dbReference type="KEGG" id="vg:26644351"/>
<accession>A0A0C5K8Z7</accession>
<evidence type="ECO:0000313" key="2">
    <source>
        <dbReference type="Proteomes" id="UP000032402"/>
    </source>
</evidence>
<dbReference type="EMBL" id="KP339049">
    <property type="protein sequence ID" value="AJP61346.1"/>
    <property type="molecule type" value="Genomic_DNA"/>
</dbReference>
<sequence>MYKGYIIEEKEIYPTCPFCEETMKDEEDLYHSGIYSSENMEEGAIWETTCPNCDKVFYVRTQVHYSYETFKDRDHI</sequence>
<keyword evidence="2" id="KW-1185">Reference proteome</keyword>
<name>A0A0C5K8Z7_9CAUD</name>
<dbReference type="Proteomes" id="UP000032402">
    <property type="component" value="Segment"/>
</dbReference>
<proteinExistence type="predicted"/>